<dbReference type="RefSeq" id="WP_207419155.1">
    <property type="nucleotide sequence ID" value="NZ_CP061177.1"/>
</dbReference>
<dbReference type="Gene3D" id="3.40.50.1820">
    <property type="entry name" value="alpha/beta hydrolase"/>
    <property type="match status" value="1"/>
</dbReference>
<proteinExistence type="predicted"/>
<feature type="domain" description="AB hydrolase-1" evidence="1">
    <location>
        <begin position="35"/>
        <end position="265"/>
    </location>
</feature>
<accession>A0ABS3KU34</accession>
<dbReference type="PANTHER" id="PTHR43798">
    <property type="entry name" value="MONOACYLGLYCEROL LIPASE"/>
    <property type="match status" value="1"/>
</dbReference>
<name>A0ABS3KU34_9PROT</name>
<evidence type="ECO:0000313" key="3">
    <source>
        <dbReference type="Proteomes" id="UP001518989"/>
    </source>
</evidence>
<dbReference type="Proteomes" id="UP001518989">
    <property type="component" value="Unassembled WGS sequence"/>
</dbReference>
<keyword evidence="2" id="KW-0378">Hydrolase</keyword>
<comment type="caution">
    <text evidence="2">The sequence shown here is derived from an EMBL/GenBank/DDBJ whole genome shotgun (WGS) entry which is preliminary data.</text>
</comment>
<dbReference type="EMBL" id="JACTNG010000011">
    <property type="protein sequence ID" value="MBO1080986.1"/>
    <property type="molecule type" value="Genomic_DNA"/>
</dbReference>
<dbReference type="SUPFAM" id="SSF53474">
    <property type="entry name" value="alpha/beta-Hydrolases"/>
    <property type="match status" value="1"/>
</dbReference>
<organism evidence="2 3">
    <name type="scientific">Roseomonas haemaphysalidis</name>
    <dbReference type="NCBI Taxonomy" id="2768162"/>
    <lineage>
        <taxon>Bacteria</taxon>
        <taxon>Pseudomonadati</taxon>
        <taxon>Pseudomonadota</taxon>
        <taxon>Alphaproteobacteria</taxon>
        <taxon>Acetobacterales</taxon>
        <taxon>Roseomonadaceae</taxon>
        <taxon>Roseomonas</taxon>
    </lineage>
</organism>
<dbReference type="InterPro" id="IPR029058">
    <property type="entry name" value="AB_hydrolase_fold"/>
</dbReference>
<gene>
    <name evidence="2" type="ORF">IAI61_18240</name>
</gene>
<dbReference type="Pfam" id="PF12697">
    <property type="entry name" value="Abhydrolase_6"/>
    <property type="match status" value="1"/>
</dbReference>
<dbReference type="InterPro" id="IPR050266">
    <property type="entry name" value="AB_hydrolase_sf"/>
</dbReference>
<keyword evidence="3" id="KW-1185">Reference proteome</keyword>
<protein>
    <submittedName>
        <fullName evidence="2">Alpha/beta fold hydrolase</fullName>
    </submittedName>
</protein>
<reference evidence="2 3" key="1">
    <citation type="submission" date="2020-09" db="EMBL/GenBank/DDBJ databases">
        <title>Roseomonas.</title>
        <authorList>
            <person name="Zhu W."/>
        </authorList>
    </citation>
    <scope>NUCLEOTIDE SEQUENCE [LARGE SCALE GENOMIC DNA]</scope>
    <source>
        <strain evidence="2 3">573</strain>
    </source>
</reference>
<evidence type="ECO:0000259" key="1">
    <source>
        <dbReference type="Pfam" id="PF12697"/>
    </source>
</evidence>
<evidence type="ECO:0000313" key="2">
    <source>
        <dbReference type="EMBL" id="MBO1080986.1"/>
    </source>
</evidence>
<dbReference type="GO" id="GO:0016787">
    <property type="term" value="F:hydrolase activity"/>
    <property type="evidence" value="ECO:0007669"/>
    <property type="project" value="UniProtKB-KW"/>
</dbReference>
<dbReference type="InterPro" id="IPR000073">
    <property type="entry name" value="AB_hydrolase_1"/>
</dbReference>
<sequence length="276" mass="29287">MTLDDLEAAARRHETPCGEGSMVWHEWGDPAAPPLLLLHGGSGSWRHWARNVEALSSHRRLLVPDLPGLGESALPPAGTDLPGYAALVADSFASLLRPGTPFDLAGFSFGAINAGRIAAAAPAGRLRSVALVGAGGLGLPAIPFRLSGVRAKQGAERQAAHRSNLAMLMLADPARIDPLALRIQNWNSDHARLHSRNLVPAGALRDALPGIRAPVTMIFGERDAIAFPFMARREALLRASHPDAGFHVVPRAGHWVQFEAPEAVDALLLRHLGVVG</sequence>